<dbReference type="InterPro" id="IPR047655">
    <property type="entry name" value="Transpos_IS630-like"/>
</dbReference>
<reference evidence="2" key="1">
    <citation type="journal article" date="2024" name="Syst. Appl. Microbiol.">
        <title>First single-strain enrichments of Electrothrix cable bacteria, description of E. aestuarii sp. nov. and E. rattekaaiensis sp. nov., and proposal of a cable bacteria taxonomy following the rules of the SeqCode.</title>
        <authorList>
            <person name="Plum-Jensen L.E."/>
            <person name="Schramm A."/>
            <person name="Marshall I.P.G."/>
        </authorList>
    </citation>
    <scope>NUCLEOTIDE SEQUENCE</scope>
    <source>
        <strain evidence="2">Rat1</strain>
    </source>
</reference>
<accession>A0AAU8M361</accession>
<sequence>MKGSPDPEEYNKKIRELSMLFALEAQGALNIYFADESGFSLTPYIPYGWQKTGETNGIPSERSTRINVFGLMSRNNELEAYCSSGNFTSKLIMTCIDNFLLTATKGRSVIVMDNASIHSSAAFKEKIEEWNEQDLYIFFLPRYSPHLNLIEILWRKIKYEWLRPDDYKNMNTLERALDDILTRFGRDYFINFRDPEVSII</sequence>
<dbReference type="Pfam" id="PF13358">
    <property type="entry name" value="DDE_3"/>
    <property type="match status" value="1"/>
</dbReference>
<dbReference type="KEGG" id="eaj:Q3M24_18575"/>
<name>A0AAU8M361_9BACT</name>
<proteinExistence type="predicted"/>
<feature type="domain" description="Tc1-like transposase DDE" evidence="1">
    <location>
        <begin position="31"/>
        <end position="173"/>
    </location>
</feature>
<protein>
    <submittedName>
        <fullName evidence="2">IS630 family transposase</fullName>
    </submittedName>
</protein>
<gene>
    <name evidence="2" type="ORF">Q3M24_18575</name>
</gene>
<dbReference type="InterPro" id="IPR038717">
    <property type="entry name" value="Tc1-like_DDE_dom"/>
</dbReference>
<dbReference type="InterPro" id="IPR036397">
    <property type="entry name" value="RNaseH_sf"/>
</dbReference>
<dbReference type="AlphaFoldDB" id="A0AAU8M361"/>
<dbReference type="PANTHER" id="PTHR46564">
    <property type="entry name" value="TRANSPOSASE"/>
    <property type="match status" value="1"/>
</dbReference>
<dbReference type="NCBIfam" id="NF033545">
    <property type="entry name" value="transpos_IS630"/>
    <property type="match status" value="1"/>
</dbReference>
<evidence type="ECO:0000313" key="2">
    <source>
        <dbReference type="EMBL" id="XCN75471.1"/>
    </source>
</evidence>
<reference evidence="2" key="2">
    <citation type="submission" date="2024-06" db="EMBL/GenBank/DDBJ databases">
        <authorList>
            <person name="Plum-Jensen L.E."/>
            <person name="Schramm A."/>
            <person name="Marshall I.P.G."/>
        </authorList>
    </citation>
    <scope>NUCLEOTIDE SEQUENCE</scope>
    <source>
        <strain evidence="2">Rat1</strain>
    </source>
</reference>
<evidence type="ECO:0000259" key="1">
    <source>
        <dbReference type="Pfam" id="PF13358"/>
    </source>
</evidence>
<dbReference type="GO" id="GO:0003676">
    <property type="term" value="F:nucleic acid binding"/>
    <property type="evidence" value="ECO:0007669"/>
    <property type="project" value="InterPro"/>
</dbReference>
<organism evidence="2">
    <name type="scientific">Candidatus Electrothrix aestuarii</name>
    <dbReference type="NCBI Taxonomy" id="3062594"/>
    <lineage>
        <taxon>Bacteria</taxon>
        <taxon>Pseudomonadati</taxon>
        <taxon>Thermodesulfobacteriota</taxon>
        <taxon>Desulfobulbia</taxon>
        <taxon>Desulfobulbales</taxon>
        <taxon>Desulfobulbaceae</taxon>
        <taxon>Candidatus Electrothrix</taxon>
    </lineage>
</organism>
<dbReference type="EMBL" id="CP159373">
    <property type="protein sequence ID" value="XCN75471.1"/>
    <property type="molecule type" value="Genomic_DNA"/>
</dbReference>
<dbReference type="Gene3D" id="3.30.420.10">
    <property type="entry name" value="Ribonuclease H-like superfamily/Ribonuclease H"/>
    <property type="match status" value="1"/>
</dbReference>
<dbReference type="PANTHER" id="PTHR46564:SF1">
    <property type="entry name" value="TRANSPOSASE"/>
    <property type="match status" value="1"/>
</dbReference>